<evidence type="ECO:0008006" key="3">
    <source>
        <dbReference type="Google" id="ProtNLM"/>
    </source>
</evidence>
<dbReference type="Gene3D" id="3.40.720.10">
    <property type="entry name" value="Alkaline Phosphatase, subunit A"/>
    <property type="match status" value="1"/>
</dbReference>
<reference evidence="1 2" key="1">
    <citation type="journal article" date="2014" name="Genome Announc.">
        <title>Complete Genome Sequence of the Extremely Halophilic Archaeon Haloarcula hispanica Strain N601.</title>
        <authorList>
            <person name="Ding J.Y."/>
            <person name="Chiang P.W."/>
            <person name="Hong M.J."/>
            <person name="Dyall-Smith M."/>
            <person name="Tang S.L."/>
        </authorList>
    </citation>
    <scope>NUCLEOTIDE SEQUENCE [LARGE SCALE GENOMIC DNA]</scope>
    <source>
        <strain evidence="1 2">N601</strain>
    </source>
</reference>
<proteinExistence type="predicted"/>
<evidence type="ECO:0000313" key="2">
    <source>
        <dbReference type="Proteomes" id="UP000018572"/>
    </source>
</evidence>
<dbReference type="KEGG" id="hhn:HISP_08505"/>
<sequence>MGISQWMGESYDRIQQHGIKGARHSLRPVKNKIMSLSDPLFPPGESIYETDWDLLIIMDACRLDLMREVAGEYDWIDQVESIRSVNSTTAAWMRDTFTENRREQMAETAYICGNPFSESKLDSRDFSVLKEVWQSAWTEPGTVPPEAITDETIQIMREEDHDHVIAHYMQPHCPFLSKPELSRGKDLDKFGDQDWRDVWEQLEDGDLNPDEVWEGYRVNLCRGLNEVDELLKNVNADRVIVTSDHGNAMGEWSIYGHPSDLPLRCLRSVPWIETSAKDNNTRELEDWQENSVKADREEQLSALGYR</sequence>
<dbReference type="AlphaFoldDB" id="V5TQ72"/>
<protein>
    <recommendedName>
        <fullName evidence="3">Sulfatase N-terminal domain-containing protein</fullName>
    </recommendedName>
</protein>
<dbReference type="GeneID" id="23804982"/>
<name>V5TQ72_HALHI</name>
<dbReference type="InterPro" id="IPR017850">
    <property type="entry name" value="Alkaline_phosphatase_core_sf"/>
</dbReference>
<dbReference type="RefSeq" id="WP_144443756.1">
    <property type="nucleotide sequence ID" value="NC_023013.1"/>
</dbReference>
<dbReference type="SUPFAM" id="SSF53649">
    <property type="entry name" value="Alkaline phosphatase-like"/>
    <property type="match status" value="1"/>
</dbReference>
<dbReference type="Proteomes" id="UP000018572">
    <property type="component" value="Chromosome 1"/>
</dbReference>
<accession>V5TQ72</accession>
<gene>
    <name evidence="1" type="ORF">HISP_08505</name>
</gene>
<keyword evidence="2" id="KW-1185">Reference proteome</keyword>
<evidence type="ECO:0000313" key="1">
    <source>
        <dbReference type="EMBL" id="AHB67481.2"/>
    </source>
</evidence>
<dbReference type="HOGENOM" id="CLU_069530_0_0_2"/>
<organism evidence="1 2">
    <name type="scientific">Haloarcula hispanica N601</name>
    <dbReference type="NCBI Taxonomy" id="1417673"/>
    <lineage>
        <taxon>Archaea</taxon>
        <taxon>Methanobacteriati</taxon>
        <taxon>Methanobacteriota</taxon>
        <taxon>Stenosarchaea group</taxon>
        <taxon>Halobacteria</taxon>
        <taxon>Halobacteriales</taxon>
        <taxon>Haloarculaceae</taxon>
        <taxon>Haloarcula</taxon>
    </lineage>
</organism>
<dbReference type="EMBL" id="CP006884">
    <property type="protein sequence ID" value="AHB67481.2"/>
    <property type="molecule type" value="Genomic_DNA"/>
</dbReference>